<organism evidence="2 3">
    <name type="scientific">Gulosibacter chungangensis</name>
    <dbReference type="NCBI Taxonomy" id="979746"/>
    <lineage>
        <taxon>Bacteria</taxon>
        <taxon>Bacillati</taxon>
        <taxon>Actinomycetota</taxon>
        <taxon>Actinomycetes</taxon>
        <taxon>Micrococcales</taxon>
        <taxon>Microbacteriaceae</taxon>
        <taxon>Gulosibacter</taxon>
    </lineage>
</organism>
<dbReference type="InterPro" id="IPR027417">
    <property type="entry name" value="P-loop_NTPase"/>
</dbReference>
<dbReference type="SUPFAM" id="SSF52540">
    <property type="entry name" value="P-loop containing nucleoside triphosphate hydrolases"/>
    <property type="match status" value="1"/>
</dbReference>
<protein>
    <submittedName>
        <fullName evidence="2">AAA family ATPase</fullName>
    </submittedName>
</protein>
<dbReference type="PANTHER" id="PTHR40396:SF1">
    <property type="entry name" value="ATPASE AAA-TYPE CORE DOMAIN-CONTAINING PROTEIN"/>
    <property type="match status" value="1"/>
</dbReference>
<dbReference type="OrthoDB" id="9809324at2"/>
<evidence type="ECO:0000313" key="2">
    <source>
        <dbReference type="EMBL" id="KAB1640982.1"/>
    </source>
</evidence>
<dbReference type="PANTHER" id="PTHR40396">
    <property type="entry name" value="ATPASE-LIKE PROTEIN"/>
    <property type="match status" value="1"/>
</dbReference>
<dbReference type="Pfam" id="PF13304">
    <property type="entry name" value="AAA_21"/>
    <property type="match status" value="1"/>
</dbReference>
<reference evidence="2 3" key="1">
    <citation type="submission" date="2019-09" db="EMBL/GenBank/DDBJ databases">
        <title>Phylogeny of genus Pseudoclavibacter and closely related genus.</title>
        <authorList>
            <person name="Li Y."/>
        </authorList>
    </citation>
    <scope>NUCLEOTIDE SEQUENCE [LARGE SCALE GENOMIC DNA]</scope>
    <source>
        <strain evidence="2 3">KCTC 13959</strain>
    </source>
</reference>
<comment type="caution">
    <text evidence="2">The sequence shown here is derived from an EMBL/GenBank/DDBJ whole genome shotgun (WGS) entry which is preliminary data.</text>
</comment>
<dbReference type="RefSeq" id="WP_158053327.1">
    <property type="nucleotide sequence ID" value="NZ_WBKB01000011.1"/>
</dbReference>
<accession>A0A7J5BA33</accession>
<dbReference type="EMBL" id="WBKB01000011">
    <property type="protein sequence ID" value="KAB1640982.1"/>
    <property type="molecule type" value="Genomic_DNA"/>
</dbReference>
<keyword evidence="3" id="KW-1185">Reference proteome</keyword>
<gene>
    <name evidence="2" type="ORF">F8O05_13795</name>
</gene>
<dbReference type="Gene3D" id="3.40.50.300">
    <property type="entry name" value="P-loop containing nucleotide triphosphate hydrolases"/>
    <property type="match status" value="1"/>
</dbReference>
<evidence type="ECO:0000313" key="3">
    <source>
        <dbReference type="Proteomes" id="UP000433493"/>
    </source>
</evidence>
<feature type="domain" description="ATPase AAA-type core" evidence="1">
    <location>
        <begin position="80"/>
        <end position="412"/>
    </location>
</feature>
<dbReference type="AlphaFoldDB" id="A0A7J5BA33"/>
<dbReference type="InterPro" id="IPR003959">
    <property type="entry name" value="ATPase_AAA_core"/>
</dbReference>
<proteinExistence type="predicted"/>
<dbReference type="GO" id="GO:0016887">
    <property type="term" value="F:ATP hydrolysis activity"/>
    <property type="evidence" value="ECO:0007669"/>
    <property type="project" value="InterPro"/>
</dbReference>
<sequence>MSNQLNVHFFEKASLRGVILAKNVQNILIRYNLWIMLILSFSIENHKSIRDQLVLDLVKPSLKTLQPREKSTWGEQVYAIAGIFGPNASGKSAILDAFGYFFTAIAESATSWQAHPVMYRAPFKLELSSLERSSTYELEFVHAERRFAYGFSVDDAGISREWLRDIPSSRWRTLLDRSRDQKRPYIHPSIPKLGNVTDRELVLSRAILLNHPVLGAVGKDLVESFDSMTVKDTHRERRLSSITESLATGSITFDDIVTLLQVADIGVVDVEIQEDRLPIEVQEVFKGFQEVIARQAESGDRAEGRGHRIQVDIGLEGSDAVIRNLTFKHQGESPDRPSLFIQEESDGTVAWLATIVPAVEILRNGGLFCVDEIDASLHPHLVEVLLSIFADPEINTNGAQLVFTSHDAYLLSPLSDVELAPEQVWFTEKSGAGVTLLSSLADFPRHRDANVAKRYLTGRYGGTPRLAPSGIDRVLRREDA</sequence>
<dbReference type="Proteomes" id="UP000433493">
    <property type="component" value="Unassembled WGS sequence"/>
</dbReference>
<evidence type="ECO:0000259" key="1">
    <source>
        <dbReference type="Pfam" id="PF13304"/>
    </source>
</evidence>
<name>A0A7J5BA33_9MICO</name>
<dbReference type="GO" id="GO:0005524">
    <property type="term" value="F:ATP binding"/>
    <property type="evidence" value="ECO:0007669"/>
    <property type="project" value="InterPro"/>
</dbReference>